<sequence length="188" mass="19254">MADVAPDPHGATAAVVAFILALTTPPWPDDAAEAERMLARLGVHPTGEVDAHGGGSEPRALAGGPDTVDHVSLGTHEGAVTSTHFSLARHGGPRDPLVRREHDALVAALTAALGPSRSPIEGQPNPVVWDVGELEVGVQLFDRVDSSVMAWVEHRERSARAEAAAGDGPVLDAPAVAPAVRPGAADPA</sequence>
<proteinExistence type="predicted"/>
<dbReference type="EMBL" id="LQXA01000039">
    <property type="protein sequence ID" value="KZC94608.1"/>
    <property type="molecule type" value="Genomic_DNA"/>
</dbReference>
<dbReference type="RefSeq" id="WP_063072044.1">
    <property type="nucleotide sequence ID" value="NZ_LQXA01000039.1"/>
</dbReference>
<comment type="caution">
    <text evidence="2">The sequence shown here is derived from an EMBL/GenBank/DDBJ whole genome shotgun (WGS) entry which is preliminary data.</text>
</comment>
<gene>
    <name evidence="2" type="ORF">AWH51_12540</name>
</gene>
<feature type="region of interest" description="Disordered" evidence="1">
    <location>
        <begin position="162"/>
        <end position="188"/>
    </location>
</feature>
<evidence type="ECO:0000256" key="1">
    <source>
        <dbReference type="SAM" id="MobiDB-lite"/>
    </source>
</evidence>
<organism evidence="2 3">
    <name type="scientific">Clavibacter tessellarius</name>
    <dbReference type="NCBI Taxonomy" id="31965"/>
    <lineage>
        <taxon>Bacteria</taxon>
        <taxon>Bacillati</taxon>
        <taxon>Actinomycetota</taxon>
        <taxon>Actinomycetes</taxon>
        <taxon>Micrococcales</taxon>
        <taxon>Microbacteriaceae</taxon>
        <taxon>Clavibacter</taxon>
    </lineage>
</organism>
<protein>
    <submittedName>
        <fullName evidence="2">Uncharacterized protein</fullName>
    </submittedName>
</protein>
<accession>A0A154UZP9</accession>
<evidence type="ECO:0000313" key="3">
    <source>
        <dbReference type="Proteomes" id="UP000076218"/>
    </source>
</evidence>
<dbReference type="AlphaFoldDB" id="A0A154UZP9"/>
<dbReference type="Proteomes" id="UP000076218">
    <property type="component" value="Unassembled WGS sequence"/>
</dbReference>
<reference evidence="2 3" key="1">
    <citation type="submission" date="2016-01" db="EMBL/GenBank/DDBJ databases">
        <title>Draft genome sequence of Clavibacter michiganensis subsp. tessellarius DOAB 609.</title>
        <authorList>
            <person name="Tambong J.T."/>
        </authorList>
    </citation>
    <scope>NUCLEOTIDE SEQUENCE [LARGE SCALE GENOMIC DNA]</scope>
    <source>
        <strain evidence="2 3">DOAB 609</strain>
    </source>
</reference>
<evidence type="ECO:0000313" key="2">
    <source>
        <dbReference type="EMBL" id="KZC94608.1"/>
    </source>
</evidence>
<dbReference type="STRING" id="31965.AWH51_12540"/>
<name>A0A154UZP9_9MICO</name>